<dbReference type="EMBL" id="IACK01182412">
    <property type="protein sequence ID" value="LAA95688.1"/>
    <property type="molecule type" value="Transcribed_RNA"/>
</dbReference>
<evidence type="ECO:0000313" key="1">
    <source>
        <dbReference type="EMBL" id="LAA95688.1"/>
    </source>
</evidence>
<proteinExistence type="predicted"/>
<dbReference type="AlphaFoldDB" id="A0A2D4JGS4"/>
<reference evidence="1" key="1">
    <citation type="submission" date="2017-07" db="EMBL/GenBank/DDBJ databases">
        <authorList>
            <person name="Mikheyev A."/>
            <person name="Grau M."/>
        </authorList>
    </citation>
    <scope>NUCLEOTIDE SEQUENCE</scope>
    <source>
        <tissue evidence="1">Venom_gland</tissue>
    </source>
</reference>
<name>A0A2D4JGS4_MICLE</name>
<accession>A0A2D4JGS4</accession>
<sequence>MYMIFQMQYNKAVALLGTRDQSLGESFFTDWKGCGFADGASFVCTTCFLVCRSPVPVHGLEVGDPYNKVALCKDITGPGVLLVNPSPIITIGSKEFAIATAATQNQLLYWNIH</sequence>
<protein>
    <submittedName>
        <fullName evidence="1">Uncharacterized protein</fullName>
    </submittedName>
</protein>
<organism evidence="1">
    <name type="scientific">Micrurus lemniscatus lemniscatus</name>
    <dbReference type="NCBI Taxonomy" id="129467"/>
    <lineage>
        <taxon>Eukaryota</taxon>
        <taxon>Metazoa</taxon>
        <taxon>Chordata</taxon>
        <taxon>Craniata</taxon>
        <taxon>Vertebrata</taxon>
        <taxon>Euteleostomi</taxon>
        <taxon>Lepidosauria</taxon>
        <taxon>Squamata</taxon>
        <taxon>Bifurcata</taxon>
        <taxon>Unidentata</taxon>
        <taxon>Episquamata</taxon>
        <taxon>Toxicofera</taxon>
        <taxon>Serpentes</taxon>
        <taxon>Colubroidea</taxon>
        <taxon>Elapidae</taxon>
        <taxon>Elapinae</taxon>
        <taxon>Micrurus</taxon>
    </lineage>
</organism>
<reference evidence="1" key="2">
    <citation type="submission" date="2017-11" db="EMBL/GenBank/DDBJ databases">
        <title>Coralsnake Venomics: Analyses of Venom Gland Transcriptomes and Proteomes of Six Brazilian Taxa.</title>
        <authorList>
            <person name="Aird S.D."/>
            <person name="Jorge da Silva N."/>
            <person name="Qiu L."/>
            <person name="Villar-Briones A."/>
            <person name="Aparecida-Saddi V."/>
            <person name="Campos-Telles M.P."/>
            <person name="Grau M."/>
            <person name="Mikheyev A.S."/>
        </authorList>
    </citation>
    <scope>NUCLEOTIDE SEQUENCE</scope>
    <source>
        <tissue evidence="1">Venom_gland</tissue>
    </source>
</reference>